<dbReference type="EMBL" id="LBTF01000001">
    <property type="protein sequence ID" value="KKQ36023.1"/>
    <property type="molecule type" value="Genomic_DNA"/>
</dbReference>
<protein>
    <submittedName>
        <fullName evidence="2">N-acetyltransferase GCN5</fullName>
    </submittedName>
</protein>
<dbReference type="Proteomes" id="UP000033876">
    <property type="component" value="Unassembled WGS sequence"/>
</dbReference>
<evidence type="ECO:0000313" key="3">
    <source>
        <dbReference type="Proteomes" id="UP000033876"/>
    </source>
</evidence>
<dbReference type="Gene3D" id="3.40.630.30">
    <property type="match status" value="1"/>
</dbReference>
<gene>
    <name evidence="2" type="ORF">US50_C0001G0025</name>
</gene>
<dbReference type="Pfam" id="PF00583">
    <property type="entry name" value="Acetyltransf_1"/>
    <property type="match status" value="1"/>
</dbReference>
<dbReference type="InterPro" id="IPR000182">
    <property type="entry name" value="GNAT_dom"/>
</dbReference>
<dbReference type="InterPro" id="IPR016181">
    <property type="entry name" value="Acyl_CoA_acyltransferase"/>
</dbReference>
<dbReference type="AlphaFoldDB" id="A0A0G0GYF9"/>
<name>A0A0G0GYF9_9BACT</name>
<reference evidence="2 3" key="1">
    <citation type="journal article" date="2015" name="Nature">
        <title>rRNA introns, odd ribosomes, and small enigmatic genomes across a large radiation of phyla.</title>
        <authorList>
            <person name="Brown C.T."/>
            <person name="Hug L.A."/>
            <person name="Thomas B.C."/>
            <person name="Sharon I."/>
            <person name="Castelle C.J."/>
            <person name="Singh A."/>
            <person name="Wilkins M.J."/>
            <person name="Williams K.H."/>
            <person name="Banfield J.F."/>
        </authorList>
    </citation>
    <scope>NUCLEOTIDE SEQUENCE [LARGE SCALE GENOMIC DNA]</scope>
</reference>
<evidence type="ECO:0000313" key="2">
    <source>
        <dbReference type="EMBL" id="KKQ36023.1"/>
    </source>
</evidence>
<evidence type="ECO:0000259" key="1">
    <source>
        <dbReference type="PROSITE" id="PS51186"/>
    </source>
</evidence>
<keyword evidence="2" id="KW-0808">Transferase</keyword>
<sequence>MDRWEVSEEKAMKEIIRWMSKNDDSVCFVGIVNNIPIAIGVFDVQSNADKSLGPWNRQLYIEPAYRGENYGLELTQQRFIWAKEKGYKEVYLSTETVKRYHMKHGWQIVREEIKPDKIITIMRYDLKNI</sequence>
<dbReference type="PROSITE" id="PS51186">
    <property type="entry name" value="GNAT"/>
    <property type="match status" value="1"/>
</dbReference>
<organism evidence="2 3">
    <name type="scientific">Candidatus Nomurabacteria bacterium GW2011_GWB1_37_5</name>
    <dbReference type="NCBI Taxonomy" id="1618742"/>
    <lineage>
        <taxon>Bacteria</taxon>
        <taxon>Candidatus Nomuraibacteriota</taxon>
    </lineage>
</organism>
<comment type="caution">
    <text evidence="2">The sequence shown here is derived from an EMBL/GenBank/DDBJ whole genome shotgun (WGS) entry which is preliminary data.</text>
</comment>
<dbReference type="CDD" id="cd04301">
    <property type="entry name" value="NAT_SF"/>
    <property type="match status" value="1"/>
</dbReference>
<dbReference type="GO" id="GO:0016747">
    <property type="term" value="F:acyltransferase activity, transferring groups other than amino-acyl groups"/>
    <property type="evidence" value="ECO:0007669"/>
    <property type="project" value="InterPro"/>
</dbReference>
<dbReference type="SUPFAM" id="SSF55729">
    <property type="entry name" value="Acyl-CoA N-acyltransferases (Nat)"/>
    <property type="match status" value="1"/>
</dbReference>
<proteinExistence type="predicted"/>
<feature type="domain" description="N-acetyltransferase" evidence="1">
    <location>
        <begin position="1"/>
        <end position="127"/>
    </location>
</feature>
<accession>A0A0G0GYF9</accession>